<evidence type="ECO:0000256" key="9">
    <source>
        <dbReference type="ARBA" id="ARBA00023027"/>
    </source>
</evidence>
<feature type="binding site" evidence="14">
    <location>
        <begin position="325"/>
        <end position="328"/>
    </location>
    <ligand>
        <name>FAD</name>
        <dbReference type="ChEBI" id="CHEBI:57692"/>
    </ligand>
</feature>
<dbReference type="Proteomes" id="UP000060787">
    <property type="component" value="Chromosome"/>
</dbReference>
<keyword evidence="5" id="KW-0963">Cytoplasm</keyword>
<feature type="binding site" evidence="14">
    <location>
        <position position="58"/>
    </location>
    <ligand>
        <name>FAD</name>
        <dbReference type="ChEBI" id="CHEBI:57692"/>
    </ligand>
</feature>
<keyword evidence="6 16" id="KW-0285">Flavoprotein</keyword>
<dbReference type="Pfam" id="PF07992">
    <property type="entry name" value="Pyr_redox_2"/>
    <property type="match status" value="1"/>
</dbReference>
<dbReference type="InterPro" id="IPR004099">
    <property type="entry name" value="Pyr_nucl-diS_OxRdtase_dimer"/>
</dbReference>
<dbReference type="KEGG" id="lab:LA76x_2489"/>
<comment type="cofactor">
    <cofactor evidence="14 16">
        <name>FAD</name>
        <dbReference type="ChEBI" id="CHEBI:57692"/>
    </cofactor>
    <text evidence="14 16">Binds 1 FAD per subunit.</text>
</comment>
<evidence type="ECO:0000256" key="14">
    <source>
        <dbReference type="PIRSR" id="PIRSR000350-3"/>
    </source>
</evidence>
<dbReference type="GO" id="GO:0050660">
    <property type="term" value="F:flavin adenine dinucleotide binding"/>
    <property type="evidence" value="ECO:0007669"/>
    <property type="project" value="InterPro"/>
</dbReference>
<keyword evidence="9 14" id="KW-0520">NAD</keyword>
<dbReference type="OrthoDB" id="9800167at2"/>
<dbReference type="PANTHER" id="PTHR22912">
    <property type="entry name" value="DISULFIDE OXIDOREDUCTASE"/>
    <property type="match status" value="1"/>
</dbReference>
<dbReference type="GO" id="GO:0004148">
    <property type="term" value="F:dihydrolipoyl dehydrogenase (NADH) activity"/>
    <property type="evidence" value="ECO:0007669"/>
    <property type="project" value="UniProtKB-EC"/>
</dbReference>
<comment type="similarity">
    <text evidence="2 16">Belongs to the class-I pyridine nucleotide-disulfide oxidoreductase family.</text>
</comment>
<feature type="binding site" evidence="14">
    <location>
        <position position="211"/>
    </location>
    <ligand>
        <name>NAD(+)</name>
        <dbReference type="ChEBI" id="CHEBI:57540"/>
    </ligand>
</feature>
<dbReference type="InterPro" id="IPR050151">
    <property type="entry name" value="Class-I_Pyr_Nuc-Dis_Oxidored"/>
</dbReference>
<evidence type="ECO:0000256" key="1">
    <source>
        <dbReference type="ARBA" id="ARBA00004496"/>
    </source>
</evidence>
<protein>
    <recommendedName>
        <fullName evidence="4 16">Dihydrolipoyl dehydrogenase</fullName>
        <ecNumber evidence="3 16">1.8.1.4</ecNumber>
    </recommendedName>
</protein>
<comment type="catalytic activity">
    <reaction evidence="12 16">
        <text>N(6)-[(R)-dihydrolipoyl]-L-lysyl-[protein] + NAD(+) = N(6)-[(R)-lipoyl]-L-lysyl-[protein] + NADH + H(+)</text>
        <dbReference type="Rhea" id="RHEA:15045"/>
        <dbReference type="Rhea" id="RHEA-COMP:10474"/>
        <dbReference type="Rhea" id="RHEA-COMP:10475"/>
        <dbReference type="ChEBI" id="CHEBI:15378"/>
        <dbReference type="ChEBI" id="CHEBI:57540"/>
        <dbReference type="ChEBI" id="CHEBI:57945"/>
        <dbReference type="ChEBI" id="CHEBI:83099"/>
        <dbReference type="ChEBI" id="CHEBI:83100"/>
        <dbReference type="EC" id="1.8.1.4"/>
    </reaction>
</comment>
<dbReference type="PRINTS" id="PR00368">
    <property type="entry name" value="FADPNR"/>
</dbReference>
<dbReference type="PIRSF" id="PIRSF000350">
    <property type="entry name" value="Mercury_reductase_MerA"/>
    <property type="match status" value="1"/>
</dbReference>
<evidence type="ECO:0000256" key="10">
    <source>
        <dbReference type="ARBA" id="ARBA00023157"/>
    </source>
</evidence>
<dbReference type="RefSeq" id="WP_057917874.1">
    <property type="nucleotide sequence ID" value="NZ_CP011129.1"/>
</dbReference>
<evidence type="ECO:0000256" key="5">
    <source>
        <dbReference type="ARBA" id="ARBA00022490"/>
    </source>
</evidence>
<proteinExistence type="inferred from homology"/>
<evidence type="ECO:0000256" key="12">
    <source>
        <dbReference type="ARBA" id="ARBA00049187"/>
    </source>
</evidence>
<keyword evidence="7 14" id="KW-0274">FAD</keyword>
<sequence length="474" mass="50055">MSEQFDVVVIGAGPAGYHAAIRAAQLGLKTACIDAALGKDGKPALGGTCLRVGCIPSKALLDSSRQYWNLQHLFGEHGISADNAKIDVGTMVGRKDKIVKQFTGGIAMLFKANKVTPFYGFGTLHPGNIVKVKQHDGSEVELKGTNVIIAAGSDSIELPFAKFDGDKIVDNVGALDFTEVPKRLGVIGAGVIGLELGSVWKRLGAEVTILEALPDFLAVADAEVAKTAAKEFKKQGLEIKLGAKVSKAEVQKDGVHLTYNDGKADQQLVVDKLLVAVGRRAASKGLLAEGTGVKLNERGQIEVDEHCHTGVDGVWAVGDCVRGPMLAHKGFEEGIAVAELIAGLPGHVNFDTIPWVIYTEPEIAWVGQTEQQLKAEGTPYKTGSFPFAAIGRAVAMGEPAGFVKVIAHAETDRVLGLHLVGVGVSELVHEGVLTMEFKGSADDLARICHAHPTLSEAIHDAAMAVDKRAIHKAN</sequence>
<evidence type="ECO:0000313" key="19">
    <source>
        <dbReference type="EMBL" id="ALN80619.1"/>
    </source>
</evidence>
<evidence type="ECO:0000259" key="18">
    <source>
        <dbReference type="Pfam" id="PF07992"/>
    </source>
</evidence>
<feature type="binding site" evidence="14">
    <location>
        <position position="122"/>
    </location>
    <ligand>
        <name>FAD</name>
        <dbReference type="ChEBI" id="CHEBI:57692"/>
    </ligand>
</feature>
<dbReference type="STRING" id="84531.LA76x_2489"/>
<dbReference type="PANTHER" id="PTHR22912:SF224">
    <property type="entry name" value="DIHYDROLIPOYL DEHYDROGENASE"/>
    <property type="match status" value="1"/>
</dbReference>
<dbReference type="eggNOG" id="COG1249">
    <property type="taxonomic scope" value="Bacteria"/>
</dbReference>
<keyword evidence="10" id="KW-1015">Disulfide bond</keyword>
<dbReference type="PATRIC" id="fig|84531.7.peg.1145"/>
<dbReference type="PRINTS" id="PR00411">
    <property type="entry name" value="PNDRDTASEI"/>
</dbReference>
<keyword evidence="11 16" id="KW-0676">Redox-active center</keyword>
<keyword evidence="20" id="KW-1185">Reference proteome</keyword>
<feature type="binding site" evidence="14">
    <location>
        <position position="278"/>
    </location>
    <ligand>
        <name>NAD(+)</name>
        <dbReference type="ChEBI" id="CHEBI:57540"/>
    </ligand>
</feature>
<feature type="binding site" evidence="14">
    <location>
        <begin position="188"/>
        <end position="195"/>
    </location>
    <ligand>
        <name>NAD(+)</name>
        <dbReference type="ChEBI" id="CHEBI:57540"/>
    </ligand>
</feature>
<keyword evidence="8 16" id="KW-0560">Oxidoreductase</keyword>
<feature type="active site" description="Proton acceptor" evidence="13">
    <location>
        <position position="451"/>
    </location>
</feature>
<evidence type="ECO:0000313" key="20">
    <source>
        <dbReference type="Proteomes" id="UP000060787"/>
    </source>
</evidence>
<dbReference type="NCBIfam" id="TIGR01350">
    <property type="entry name" value="lipoamide_DH"/>
    <property type="match status" value="1"/>
</dbReference>
<dbReference type="InterPro" id="IPR012999">
    <property type="entry name" value="Pyr_OxRdtase_I_AS"/>
</dbReference>
<accession>A0A0S2FAS7</accession>
<dbReference type="EC" id="1.8.1.4" evidence="3 16"/>
<dbReference type="Gene3D" id="3.30.390.30">
    <property type="match status" value="1"/>
</dbReference>
<dbReference type="InterPro" id="IPR016156">
    <property type="entry name" value="FAD/NAD-linked_Rdtase_dimer_sf"/>
</dbReference>
<evidence type="ECO:0000256" key="4">
    <source>
        <dbReference type="ARBA" id="ARBA00016961"/>
    </source>
</evidence>
<keyword evidence="14" id="KW-0547">Nucleotide-binding</keyword>
<gene>
    <name evidence="19" type="primary">lpdA</name>
    <name evidence="19" type="ORF">LA76x_2489</name>
</gene>
<dbReference type="GO" id="GO:0006103">
    <property type="term" value="P:2-oxoglutarate metabolic process"/>
    <property type="evidence" value="ECO:0007669"/>
    <property type="project" value="TreeGrafter"/>
</dbReference>
<comment type="subcellular location">
    <subcellularLocation>
        <location evidence="1">Cytoplasm</location>
    </subcellularLocation>
</comment>
<evidence type="ECO:0000259" key="17">
    <source>
        <dbReference type="Pfam" id="PF02852"/>
    </source>
</evidence>
<dbReference type="EMBL" id="CP011129">
    <property type="protein sequence ID" value="ALN80619.1"/>
    <property type="molecule type" value="Genomic_DNA"/>
</dbReference>
<dbReference type="SUPFAM" id="SSF51905">
    <property type="entry name" value="FAD/NAD(P)-binding domain"/>
    <property type="match status" value="1"/>
</dbReference>
<dbReference type="AlphaFoldDB" id="A0A0S2FAS7"/>
<reference evidence="19 20" key="1">
    <citation type="journal article" date="2015" name="BMC Genomics">
        <title>Comparative genomics and metabolic profiling of the genus Lysobacter.</title>
        <authorList>
            <person name="de Bruijn I."/>
            <person name="Cheng X."/>
            <person name="de Jager V."/>
            <person name="Exposito R.G."/>
            <person name="Watrous J."/>
            <person name="Patel N."/>
            <person name="Postma J."/>
            <person name="Dorrestein P.C."/>
            <person name="Kobayashi D."/>
            <person name="Raaijmakers J.M."/>
        </authorList>
    </citation>
    <scope>NUCLEOTIDE SEQUENCE [LARGE SCALE GENOMIC DNA]</scope>
    <source>
        <strain evidence="19 20">76</strain>
    </source>
</reference>
<organism evidence="19 20">
    <name type="scientific">Lysobacter antibioticus</name>
    <dbReference type="NCBI Taxonomy" id="84531"/>
    <lineage>
        <taxon>Bacteria</taxon>
        <taxon>Pseudomonadati</taxon>
        <taxon>Pseudomonadota</taxon>
        <taxon>Gammaproteobacteria</taxon>
        <taxon>Lysobacterales</taxon>
        <taxon>Lysobacteraceae</taxon>
        <taxon>Lysobacter</taxon>
    </lineage>
</organism>
<evidence type="ECO:0000256" key="2">
    <source>
        <dbReference type="ARBA" id="ARBA00007532"/>
    </source>
</evidence>
<evidence type="ECO:0000256" key="15">
    <source>
        <dbReference type="PIRSR" id="PIRSR000350-4"/>
    </source>
</evidence>
<dbReference type="GO" id="GO:0005737">
    <property type="term" value="C:cytoplasm"/>
    <property type="evidence" value="ECO:0007669"/>
    <property type="project" value="UniProtKB-SubCell"/>
</dbReference>
<feature type="domain" description="FAD/NAD(P)-binding" evidence="18">
    <location>
        <begin position="5"/>
        <end position="334"/>
    </location>
</feature>
<feature type="disulfide bond" description="Redox-active" evidence="15">
    <location>
        <begin position="49"/>
        <end position="54"/>
    </location>
</feature>
<dbReference type="KEGG" id="laq:GLA29479_1155"/>
<dbReference type="Gene3D" id="3.50.50.60">
    <property type="entry name" value="FAD/NAD(P)-binding domain"/>
    <property type="match status" value="2"/>
</dbReference>
<name>A0A0S2FAS7_LYSAN</name>
<evidence type="ECO:0000256" key="7">
    <source>
        <dbReference type="ARBA" id="ARBA00022827"/>
    </source>
</evidence>
<dbReference type="PROSITE" id="PS00076">
    <property type="entry name" value="PYRIDINE_REDOX_1"/>
    <property type="match status" value="1"/>
</dbReference>
<comment type="miscellaneous">
    <text evidence="16">The active site is a redox-active disulfide bond.</text>
</comment>
<evidence type="ECO:0000256" key="8">
    <source>
        <dbReference type="ARBA" id="ARBA00023002"/>
    </source>
</evidence>
<dbReference type="InterPro" id="IPR001100">
    <property type="entry name" value="Pyr_nuc-diS_OxRdtase"/>
</dbReference>
<dbReference type="InterPro" id="IPR036188">
    <property type="entry name" value="FAD/NAD-bd_sf"/>
</dbReference>
<evidence type="ECO:0000256" key="16">
    <source>
        <dbReference type="RuleBase" id="RU003692"/>
    </source>
</evidence>
<evidence type="ECO:0000256" key="13">
    <source>
        <dbReference type="PIRSR" id="PIRSR000350-2"/>
    </source>
</evidence>
<dbReference type="InterPro" id="IPR023753">
    <property type="entry name" value="FAD/NAD-binding_dom"/>
</dbReference>
<feature type="domain" description="Pyridine nucleotide-disulphide oxidoreductase dimerisation" evidence="17">
    <location>
        <begin position="353"/>
        <end position="461"/>
    </location>
</feature>
<dbReference type="SUPFAM" id="SSF55424">
    <property type="entry name" value="FAD/NAD-linked reductases, dimerisation (C-terminal) domain"/>
    <property type="match status" value="1"/>
</dbReference>
<evidence type="ECO:0000256" key="3">
    <source>
        <dbReference type="ARBA" id="ARBA00012608"/>
    </source>
</evidence>
<dbReference type="FunFam" id="3.30.390.30:FF:000001">
    <property type="entry name" value="Dihydrolipoyl dehydrogenase"/>
    <property type="match status" value="1"/>
</dbReference>
<feature type="binding site" evidence="14">
    <location>
        <position position="319"/>
    </location>
    <ligand>
        <name>FAD</name>
        <dbReference type="ChEBI" id="CHEBI:57692"/>
    </ligand>
</feature>
<dbReference type="InterPro" id="IPR006258">
    <property type="entry name" value="Lipoamide_DH"/>
</dbReference>
<dbReference type="Pfam" id="PF02852">
    <property type="entry name" value="Pyr_redox_dim"/>
    <property type="match status" value="1"/>
</dbReference>
<evidence type="ECO:0000256" key="11">
    <source>
        <dbReference type="ARBA" id="ARBA00023284"/>
    </source>
</evidence>
<evidence type="ECO:0000256" key="6">
    <source>
        <dbReference type="ARBA" id="ARBA00022630"/>
    </source>
</evidence>